<evidence type="ECO:0000256" key="3">
    <source>
        <dbReference type="ARBA" id="ARBA00022723"/>
    </source>
</evidence>
<dbReference type="PANTHER" id="PTHR43161">
    <property type="entry name" value="SORBITOL DEHYDROGENASE"/>
    <property type="match status" value="1"/>
</dbReference>
<protein>
    <submittedName>
        <fullName evidence="8">Alcohol dehydrogenase, catalytic domain protein, GroES-like family</fullName>
    </submittedName>
</protein>
<dbReference type="GeneID" id="95360100"/>
<evidence type="ECO:0000259" key="7">
    <source>
        <dbReference type="Pfam" id="PF08240"/>
    </source>
</evidence>
<dbReference type="Pfam" id="PF08240">
    <property type="entry name" value="ADH_N"/>
    <property type="match status" value="1"/>
</dbReference>
<dbReference type="InterPro" id="IPR013154">
    <property type="entry name" value="ADH-like_N"/>
</dbReference>
<feature type="domain" description="Alcohol dehydrogenase-like N-terminal" evidence="7">
    <location>
        <begin position="23"/>
        <end position="133"/>
    </location>
</feature>
<comment type="cofactor">
    <cofactor evidence="1">
        <name>Zn(2+)</name>
        <dbReference type="ChEBI" id="CHEBI:29105"/>
    </cofactor>
</comment>
<evidence type="ECO:0000256" key="1">
    <source>
        <dbReference type="ARBA" id="ARBA00001947"/>
    </source>
</evidence>
<dbReference type="Proteomes" id="UP000017052">
    <property type="component" value="Unassembled WGS sequence"/>
</dbReference>
<evidence type="ECO:0000313" key="9">
    <source>
        <dbReference type="Proteomes" id="UP000017052"/>
    </source>
</evidence>
<dbReference type="Gene3D" id="3.40.50.720">
    <property type="entry name" value="NAD(P)-binding Rossmann-like Domain"/>
    <property type="match status" value="1"/>
</dbReference>
<dbReference type="Gene3D" id="3.90.180.10">
    <property type="entry name" value="Medium-chain alcohol dehydrogenases, catalytic domain"/>
    <property type="match status" value="1"/>
</dbReference>
<proteinExistence type="inferred from homology"/>
<comment type="caution">
    <text evidence="8">The sequence shown here is derived from an EMBL/GenBank/DDBJ whole genome shotgun (WGS) entry which is preliminary data.</text>
</comment>
<organism evidence="8 9">
    <name type="scientific">Propionibacterium acidifaciens F0233</name>
    <dbReference type="NCBI Taxonomy" id="553198"/>
    <lineage>
        <taxon>Bacteria</taxon>
        <taxon>Bacillati</taxon>
        <taxon>Actinomycetota</taxon>
        <taxon>Actinomycetes</taxon>
        <taxon>Propionibacteriales</taxon>
        <taxon>Propionibacteriaceae</taxon>
        <taxon>Propionibacterium</taxon>
    </lineage>
</organism>
<feature type="domain" description="Alcohol dehydrogenase-like C-terminal" evidence="6">
    <location>
        <begin position="180"/>
        <end position="300"/>
    </location>
</feature>
<keyword evidence="5" id="KW-0560">Oxidoreductase</keyword>
<reference evidence="8" key="1">
    <citation type="submission" date="2013-08" db="EMBL/GenBank/DDBJ databases">
        <authorList>
            <person name="Durkin A.S."/>
            <person name="Haft D.R."/>
            <person name="McCorrison J."/>
            <person name="Torralba M."/>
            <person name="Gillis M."/>
            <person name="Haft D.H."/>
            <person name="Methe B."/>
            <person name="Sutton G."/>
            <person name="Nelson K.E."/>
        </authorList>
    </citation>
    <scope>NUCLEOTIDE SEQUENCE [LARGE SCALE GENOMIC DNA]</scope>
    <source>
        <strain evidence="8">F0233</strain>
    </source>
</reference>
<dbReference type="GO" id="GO:0016491">
    <property type="term" value="F:oxidoreductase activity"/>
    <property type="evidence" value="ECO:0007669"/>
    <property type="project" value="UniProtKB-KW"/>
</dbReference>
<evidence type="ECO:0000256" key="5">
    <source>
        <dbReference type="ARBA" id="ARBA00023002"/>
    </source>
</evidence>
<dbReference type="GO" id="GO:0046872">
    <property type="term" value="F:metal ion binding"/>
    <property type="evidence" value="ECO:0007669"/>
    <property type="project" value="UniProtKB-KW"/>
</dbReference>
<accession>U2SHY9</accession>
<evidence type="ECO:0000313" key="8">
    <source>
        <dbReference type="EMBL" id="ERK62282.1"/>
    </source>
</evidence>
<evidence type="ECO:0000259" key="6">
    <source>
        <dbReference type="Pfam" id="PF00107"/>
    </source>
</evidence>
<dbReference type="SUPFAM" id="SSF50129">
    <property type="entry name" value="GroES-like"/>
    <property type="match status" value="1"/>
</dbReference>
<dbReference type="InterPro" id="IPR036291">
    <property type="entry name" value="NAD(P)-bd_dom_sf"/>
</dbReference>
<gene>
    <name evidence="8" type="ORF">HMPREF0682_2375</name>
</gene>
<dbReference type="EMBL" id="ACVN02000031">
    <property type="protein sequence ID" value="ERK62282.1"/>
    <property type="molecule type" value="Genomic_DNA"/>
</dbReference>
<evidence type="ECO:0000256" key="4">
    <source>
        <dbReference type="ARBA" id="ARBA00022833"/>
    </source>
</evidence>
<dbReference type="AlphaFoldDB" id="U2SHY9"/>
<name>U2SHY9_9ACTN</name>
<dbReference type="SUPFAM" id="SSF51735">
    <property type="entry name" value="NAD(P)-binding Rossmann-fold domains"/>
    <property type="match status" value="1"/>
</dbReference>
<dbReference type="OrthoDB" id="9797931at2"/>
<keyword evidence="9" id="KW-1185">Reference proteome</keyword>
<evidence type="ECO:0000256" key="2">
    <source>
        <dbReference type="ARBA" id="ARBA00008072"/>
    </source>
</evidence>
<comment type="similarity">
    <text evidence="2">Belongs to the zinc-containing alcohol dehydrogenase family.</text>
</comment>
<keyword evidence="3" id="KW-0479">Metal-binding</keyword>
<dbReference type="RefSeq" id="WP_021796347.1">
    <property type="nucleotide sequence ID" value="NZ_ACVN02000031.1"/>
</dbReference>
<dbReference type="InterPro" id="IPR011032">
    <property type="entry name" value="GroES-like_sf"/>
</dbReference>
<dbReference type="PANTHER" id="PTHR43161:SF9">
    <property type="entry name" value="SORBITOL DEHYDROGENASE"/>
    <property type="match status" value="1"/>
</dbReference>
<sequence length="341" mass="36078">MKSLKILGPETMVVQDLPVPDPGDDEVRVRIHYVGICGSDLNYYFKGANGPNTVREPFSFGHEMSGVIDEDPSGTYAPGTPVTVAPASPGRPVAGLEAKPYLWPGSHYMGSAANIPHDQGGASEYVVIKRCMVRVLPESVPLRNGALAEPLAVALHALAIAGRSSDGIADRDLLVSGSGPIGLLVAGAAKILGARSVTSSDMLAGPLERARALGVDRTVRLDRESPDDSGYDVVLECSGSPRAVEPAIRAARRSGTVCQVGTLPDEDIQVNIAHLETKEIRYVGTFRYDAEIDEAIAMIAGHPRIATAVTHTFPAERAVEAFATARDSESSGKVLVTMWTD</sequence>
<dbReference type="InterPro" id="IPR013149">
    <property type="entry name" value="ADH-like_C"/>
</dbReference>
<dbReference type="Pfam" id="PF00107">
    <property type="entry name" value="ADH_zinc_N"/>
    <property type="match status" value="1"/>
</dbReference>
<keyword evidence="4" id="KW-0862">Zinc</keyword>